<keyword evidence="10 21" id="KW-0479">Metal-binding</keyword>
<comment type="similarity">
    <text evidence="3 21">Belongs to the AccD/PCCB family.</text>
</comment>
<accession>A0A2T2YWL6</accession>
<evidence type="ECO:0000313" key="25">
    <source>
        <dbReference type="Proteomes" id="UP000241647"/>
    </source>
</evidence>
<dbReference type="PANTHER" id="PTHR42853:SF3">
    <property type="entry name" value="ACETYL-COENZYME A CARBOXYLASE CARBOXYL TRANSFERASE SUBUNIT ALPHA, CHLOROPLASTIC"/>
    <property type="match status" value="1"/>
</dbReference>
<dbReference type="GO" id="GO:0016743">
    <property type="term" value="F:carboxyl- or carbamoyltransferase activity"/>
    <property type="evidence" value="ECO:0007669"/>
    <property type="project" value="UniProtKB-UniRule"/>
</dbReference>
<evidence type="ECO:0000256" key="9">
    <source>
        <dbReference type="ARBA" id="ARBA00022679"/>
    </source>
</evidence>
<evidence type="ECO:0000256" key="14">
    <source>
        <dbReference type="ARBA" id="ARBA00022833"/>
    </source>
</evidence>
<evidence type="ECO:0000256" key="20">
    <source>
        <dbReference type="HAMAP-Rule" id="MF_00823"/>
    </source>
</evidence>
<comment type="caution">
    <text evidence="24">The sequence shown here is derived from an EMBL/GenBank/DDBJ whole genome shotgun (WGS) entry which is preliminary data.</text>
</comment>
<keyword evidence="13 20" id="KW-0276">Fatty acid metabolism</keyword>
<evidence type="ECO:0000256" key="10">
    <source>
        <dbReference type="ARBA" id="ARBA00022723"/>
    </source>
</evidence>
<evidence type="ECO:0000256" key="1">
    <source>
        <dbReference type="ARBA" id="ARBA00004496"/>
    </source>
</evidence>
<dbReference type="GO" id="GO:0009317">
    <property type="term" value="C:acetyl-CoA carboxylase complex"/>
    <property type="evidence" value="ECO:0007669"/>
    <property type="project" value="InterPro"/>
</dbReference>
<comment type="subunit">
    <text evidence="20">Acetyl-CoA carboxylase is a heterohexamer composed of biotin carboxyl carrier protein (AccB), biotin carboxylase (AccC) and two subunits each of ACCase subunit alpha (AccA) and ACCase subunit beta (AccD).</text>
</comment>
<proteinExistence type="inferred from homology"/>
<dbReference type="InterPro" id="IPR041010">
    <property type="entry name" value="Znf-ACC"/>
</dbReference>
<comment type="function">
    <text evidence="18 21">Component of the acetyl coenzyme A carboxylase (ACC) complex. Biotin carboxylase (BC) catalyzes the carboxylation of biotin on its carrier protein (BCCP) and then the CO(2) group is transferred by the transcarboxylase to acetyl-CoA to form malonyl-CoA.</text>
</comment>
<dbReference type="InterPro" id="IPR029045">
    <property type="entry name" value="ClpP/crotonase-like_dom_sf"/>
</dbReference>
<comment type="subcellular location">
    <subcellularLocation>
        <location evidence="1 20">Cytoplasm</location>
    </subcellularLocation>
</comment>
<evidence type="ECO:0000256" key="17">
    <source>
        <dbReference type="ARBA" id="ARBA00023160"/>
    </source>
</evidence>
<name>A0A2T2YWL6_9NOCA</name>
<comment type="cofactor">
    <cofactor evidence="21">
        <name>Zn(2+)</name>
        <dbReference type="ChEBI" id="CHEBI:29105"/>
    </cofactor>
    <text evidence="21">Binds 1 zinc ion per subunit.</text>
</comment>
<dbReference type="PROSITE" id="PS50980">
    <property type="entry name" value="COA_CT_NTER"/>
    <property type="match status" value="1"/>
</dbReference>
<dbReference type="Gene3D" id="3.90.226.10">
    <property type="entry name" value="2-enoyl-CoA Hydratase, Chain A, domain 1"/>
    <property type="match status" value="2"/>
</dbReference>
<comment type="similarity">
    <text evidence="5">In the N-terminal section; belongs to the AccD/PCCB family.</text>
</comment>
<dbReference type="PROSITE" id="PS50989">
    <property type="entry name" value="COA_CT_CTER"/>
    <property type="match status" value="1"/>
</dbReference>
<evidence type="ECO:0000313" key="24">
    <source>
        <dbReference type="EMBL" id="PSR59894.1"/>
    </source>
</evidence>
<dbReference type="UniPathway" id="UPA00655">
    <property type="reaction ID" value="UER00711"/>
</dbReference>
<evidence type="ECO:0000256" key="13">
    <source>
        <dbReference type="ARBA" id="ARBA00022832"/>
    </source>
</evidence>
<feature type="binding site" evidence="21">
    <location>
        <position position="41"/>
    </location>
    <ligand>
        <name>Zn(2+)</name>
        <dbReference type="ChEBI" id="CHEBI:29105"/>
    </ligand>
</feature>
<dbReference type="NCBIfam" id="TIGR00513">
    <property type="entry name" value="accA"/>
    <property type="match status" value="1"/>
</dbReference>
<organism evidence="24 25">
    <name type="scientific">Nocardia nova</name>
    <dbReference type="NCBI Taxonomy" id="37330"/>
    <lineage>
        <taxon>Bacteria</taxon>
        <taxon>Bacillati</taxon>
        <taxon>Actinomycetota</taxon>
        <taxon>Actinomycetes</taxon>
        <taxon>Mycobacteriales</taxon>
        <taxon>Nocardiaceae</taxon>
        <taxon>Nocardia</taxon>
    </lineage>
</organism>
<dbReference type="HAMAP" id="MF_00823">
    <property type="entry name" value="AcetylCoA_CT_alpha"/>
    <property type="match status" value="1"/>
</dbReference>
<evidence type="ECO:0000256" key="12">
    <source>
        <dbReference type="ARBA" id="ARBA00022771"/>
    </source>
</evidence>
<dbReference type="NCBIfam" id="NF041504">
    <property type="entry name" value="AccA_sub"/>
    <property type="match status" value="1"/>
</dbReference>
<dbReference type="SUPFAM" id="SSF52096">
    <property type="entry name" value="ClpP/crotonase"/>
    <property type="match status" value="2"/>
</dbReference>
<dbReference type="PANTHER" id="PTHR42853">
    <property type="entry name" value="ACETYL-COENZYME A CARBOXYLASE CARBOXYL TRANSFERASE SUBUNIT ALPHA"/>
    <property type="match status" value="1"/>
</dbReference>
<gene>
    <name evidence="21" type="primary">accD</name>
    <name evidence="20" type="synonym">accA</name>
    <name evidence="24" type="ORF">C8259_25020</name>
</gene>
<dbReference type="InterPro" id="IPR034733">
    <property type="entry name" value="AcCoA_carboxyl_beta"/>
</dbReference>
<evidence type="ECO:0000256" key="6">
    <source>
        <dbReference type="ARBA" id="ARBA00011664"/>
    </source>
</evidence>
<keyword evidence="15 20" id="KW-0067">ATP-binding</keyword>
<comment type="similarity">
    <text evidence="4">In the C-terminal section; belongs to the AccA family.</text>
</comment>
<keyword evidence="16 20" id="KW-0443">Lipid metabolism</keyword>
<dbReference type="GO" id="GO:0006633">
    <property type="term" value="P:fatty acid biosynthetic process"/>
    <property type="evidence" value="ECO:0007669"/>
    <property type="project" value="UniProtKB-KW"/>
</dbReference>
<dbReference type="InterPro" id="IPR001095">
    <property type="entry name" value="Acetyl_CoA_COase_a_su"/>
</dbReference>
<keyword evidence="8 20" id="KW-0444">Lipid biosynthesis</keyword>
<dbReference type="GO" id="GO:0003989">
    <property type="term" value="F:acetyl-CoA carboxylase activity"/>
    <property type="evidence" value="ECO:0007669"/>
    <property type="project" value="InterPro"/>
</dbReference>
<dbReference type="Pfam" id="PF01039">
    <property type="entry name" value="Carboxyl_trans"/>
    <property type="match status" value="1"/>
</dbReference>
<evidence type="ECO:0000256" key="7">
    <source>
        <dbReference type="ARBA" id="ARBA00022490"/>
    </source>
</evidence>
<evidence type="ECO:0000256" key="21">
    <source>
        <dbReference type="HAMAP-Rule" id="MF_01395"/>
    </source>
</evidence>
<keyword evidence="14 21" id="KW-0862">Zinc</keyword>
<comment type="catalytic activity">
    <reaction evidence="19 20">
        <text>N(6)-carboxybiotinyl-L-lysyl-[protein] + acetyl-CoA = N(6)-biotinyl-L-lysyl-[protein] + malonyl-CoA</text>
        <dbReference type="Rhea" id="RHEA:54728"/>
        <dbReference type="Rhea" id="RHEA-COMP:10505"/>
        <dbReference type="Rhea" id="RHEA-COMP:10506"/>
        <dbReference type="ChEBI" id="CHEBI:57288"/>
        <dbReference type="ChEBI" id="CHEBI:57384"/>
        <dbReference type="ChEBI" id="CHEBI:83144"/>
        <dbReference type="ChEBI" id="CHEBI:83145"/>
        <dbReference type="EC" id="2.1.3.15"/>
    </reaction>
</comment>
<dbReference type="AlphaFoldDB" id="A0A2T2YWL6"/>
<dbReference type="NCBIfam" id="TIGR00515">
    <property type="entry name" value="accD"/>
    <property type="match status" value="1"/>
</dbReference>
<keyword evidence="12 21" id="KW-0863">Zinc-finger</keyword>
<dbReference type="PRINTS" id="PR01069">
    <property type="entry name" value="ACCCTRFRASEA"/>
</dbReference>
<feature type="binding site" evidence="21">
    <location>
        <position position="22"/>
    </location>
    <ligand>
        <name>Zn(2+)</name>
        <dbReference type="ChEBI" id="CHEBI:29105"/>
    </ligand>
</feature>
<sequence length="565" mass="59976">MEHRRHPVKTPPSSHTADWVLCPGCRIPLYRKRFERDLGVCGECGRHTALSAEQRLRQLADEGRFEPLPIAGTEDDPLNFHDVVPYADRLAGARARTGLHDAVVCATARIEGSAVVIVAMDFRFLGGSLGTAVGEMITVAAEYALTERIPLLLVTASGGARMQEGPLSLMQMAKTSAALEQLDRAGILTVSLITDPTYGGVAASFATLTDVLIAEPGARLGFAGRRVIEQTIRQELPPQFQTAEFLLEHGLIDMIVPRSSLRATLGSLLRIAGPVDPTGEPGAAAGIVTDPQSLPETQAWEQVHRARQITRPTALDYVALAFDGFLELRGDRIGADCPAVVGGPAWLGDQPVMVIGQQKGHDPKELMARNFGMPTPPGYRKAARLMRLAEKLGLPVVTLIDTPGAYPGATAEEQGQAVAIAENIRLMSALRVPVISVVIGEGGSGGALALAVANRVLMLADSVYSVISPEGCAAIVWNDPSASAEAAAALHITARDLLRLGIVDGVLPELGHDEALAPHAAAERLHRALAETLQALIGRSGEELAAQRRARFRRFGLPVAARTAA</sequence>
<keyword evidence="7 20" id="KW-0963">Cytoplasm</keyword>
<evidence type="ECO:0000259" key="23">
    <source>
        <dbReference type="PROSITE" id="PS50989"/>
    </source>
</evidence>
<feature type="domain" description="CoA carboxyltransferase N-terminal" evidence="22">
    <location>
        <begin position="18"/>
        <end position="287"/>
    </location>
</feature>
<dbReference type="GO" id="GO:0008270">
    <property type="term" value="F:zinc ion binding"/>
    <property type="evidence" value="ECO:0007669"/>
    <property type="project" value="UniProtKB-UniRule"/>
</dbReference>
<comment type="pathway">
    <text evidence="2 20">Lipid metabolism; malonyl-CoA biosynthesis; malonyl-CoA from acetyl-CoA: step 1/1.</text>
</comment>
<evidence type="ECO:0000256" key="16">
    <source>
        <dbReference type="ARBA" id="ARBA00023098"/>
    </source>
</evidence>
<feature type="domain" description="CoA carboxyltransferase C-terminal" evidence="23">
    <location>
        <begin position="290"/>
        <end position="535"/>
    </location>
</feature>
<dbReference type="GO" id="GO:0005524">
    <property type="term" value="F:ATP binding"/>
    <property type="evidence" value="ECO:0007669"/>
    <property type="project" value="UniProtKB-KW"/>
</dbReference>
<comment type="function">
    <text evidence="20">Component of the acetyl coenzyme A carboxylase (ACC) complex. First, biotin carboxylase catalyzes the carboxylation of biotin on its carrier protein (BCCP) and then the CO(2) group is transferred by the carboxyltransferase to acetyl-CoA to form malonyl-CoA.</text>
</comment>
<evidence type="ECO:0000256" key="4">
    <source>
        <dbReference type="ARBA" id="ARBA00006276"/>
    </source>
</evidence>
<feature type="zinc finger region" description="C4-type" evidence="21">
    <location>
        <begin position="22"/>
        <end position="44"/>
    </location>
</feature>
<keyword evidence="17 20" id="KW-0275">Fatty acid biosynthesis</keyword>
<evidence type="ECO:0000256" key="15">
    <source>
        <dbReference type="ARBA" id="ARBA00022840"/>
    </source>
</evidence>
<comment type="subunit">
    <text evidence="6">Acetyl-CoA carboxylase is a heterotetramer composed of biotin carboxyl carrier protein (AccB), biotin carboxylase (AccC) and two subunits of ACCase subunit beta/alpha.</text>
</comment>
<dbReference type="HAMAP" id="MF_01395">
    <property type="entry name" value="AcetylCoA_CT_beta"/>
    <property type="match status" value="1"/>
</dbReference>
<dbReference type="Proteomes" id="UP000241647">
    <property type="component" value="Unassembled WGS sequence"/>
</dbReference>
<keyword evidence="11 20" id="KW-0547">Nucleotide-binding</keyword>
<evidence type="ECO:0000256" key="11">
    <source>
        <dbReference type="ARBA" id="ARBA00022741"/>
    </source>
</evidence>
<dbReference type="InterPro" id="IPR000438">
    <property type="entry name" value="Acetyl_CoA_COase_Trfase_b_su"/>
</dbReference>
<dbReference type="EC" id="2.1.3.15" evidence="20"/>
<dbReference type="InterPro" id="IPR011763">
    <property type="entry name" value="COA_CT_C"/>
</dbReference>
<dbReference type="GO" id="GO:2001295">
    <property type="term" value="P:malonyl-CoA biosynthetic process"/>
    <property type="evidence" value="ECO:0007669"/>
    <property type="project" value="UniProtKB-UniRule"/>
</dbReference>
<evidence type="ECO:0000256" key="3">
    <source>
        <dbReference type="ARBA" id="ARBA00006102"/>
    </source>
</evidence>
<evidence type="ECO:0000256" key="18">
    <source>
        <dbReference type="ARBA" id="ARBA00025280"/>
    </source>
</evidence>
<feature type="binding site" evidence="21">
    <location>
        <position position="25"/>
    </location>
    <ligand>
        <name>Zn(2+)</name>
        <dbReference type="ChEBI" id="CHEBI:29105"/>
    </ligand>
</feature>
<evidence type="ECO:0000259" key="22">
    <source>
        <dbReference type="PROSITE" id="PS50980"/>
    </source>
</evidence>
<evidence type="ECO:0000256" key="19">
    <source>
        <dbReference type="ARBA" id="ARBA00049152"/>
    </source>
</evidence>
<dbReference type="InterPro" id="IPR011762">
    <property type="entry name" value="COA_CT_N"/>
</dbReference>
<evidence type="ECO:0000256" key="8">
    <source>
        <dbReference type="ARBA" id="ARBA00022516"/>
    </source>
</evidence>
<keyword evidence="9 20" id="KW-0808">Transferase</keyword>
<protein>
    <recommendedName>
        <fullName evidence="20 21">Multifunctional fusion protein</fullName>
    </recommendedName>
    <domain>
        <recommendedName>
            <fullName evidence="20">Acetyl-coenzyme A carboxylase carboxyl transferase subunit alpha</fullName>
            <shortName evidence="20">ACCase subunit alpha</shortName>
            <shortName evidence="20">Acetyl-CoA carboxylase carboxyltransferase subunit alpha</shortName>
            <ecNumber evidence="20">2.1.3.15</ecNumber>
        </recommendedName>
    </domain>
    <domain>
        <recommendedName>
            <fullName evidence="21">Acetyl-coenzyme A carboxylase carboxyl transferase subunit beta</fullName>
            <shortName evidence="21">ACCase subunit beta</shortName>
            <shortName evidence="21">Acetyl-CoA carboxylase carboxyltransferase subunit beta</shortName>
        </recommendedName>
    </domain>
</protein>
<feature type="binding site" evidence="21">
    <location>
        <position position="44"/>
    </location>
    <ligand>
        <name>Zn(2+)</name>
        <dbReference type="ChEBI" id="CHEBI:29105"/>
    </ligand>
</feature>
<evidence type="ECO:0000256" key="2">
    <source>
        <dbReference type="ARBA" id="ARBA00004956"/>
    </source>
</evidence>
<dbReference type="EMBL" id="PYHS01000015">
    <property type="protein sequence ID" value="PSR59894.1"/>
    <property type="molecule type" value="Genomic_DNA"/>
</dbReference>
<comment type="similarity">
    <text evidence="20">Belongs to the AccA family.</text>
</comment>
<dbReference type="Pfam" id="PF03255">
    <property type="entry name" value="ACCA"/>
    <property type="match status" value="1"/>
</dbReference>
<dbReference type="Pfam" id="PF17848">
    <property type="entry name" value="Zn_ribbon_ACC"/>
    <property type="match status" value="1"/>
</dbReference>
<evidence type="ECO:0000256" key="5">
    <source>
        <dbReference type="ARBA" id="ARBA00010284"/>
    </source>
</evidence>
<reference evidence="24 25" key="1">
    <citation type="submission" date="2018-02" db="EMBL/GenBank/DDBJ databases">
        <title>8 Nocardia nova and 1 Nocardia cyriacigeorgica strain used for evolution to TMP-SMX.</title>
        <authorList>
            <person name="Mehta H."/>
            <person name="Weng J."/>
            <person name="Shamoo Y."/>
        </authorList>
    </citation>
    <scope>NUCLEOTIDE SEQUENCE [LARGE SCALE GENOMIC DNA]</scope>
    <source>
        <strain evidence="24 25">ATCC 33727</strain>
    </source>
</reference>